<dbReference type="InParanoid" id="A0A7N2LCN9"/>
<evidence type="ECO:0000313" key="3">
    <source>
        <dbReference type="Proteomes" id="UP000594261"/>
    </source>
</evidence>
<dbReference type="Proteomes" id="UP000594261">
    <property type="component" value="Chromosome 4"/>
</dbReference>
<dbReference type="Gramene" id="QL04p019132:mrna">
    <property type="protein sequence ID" value="QL04p019132:mrna"/>
    <property type="gene ID" value="QL04p019132"/>
</dbReference>
<dbReference type="PANTHER" id="PTHR31672:SF13">
    <property type="entry name" value="F-BOX PROTEIN CPR30-LIKE"/>
    <property type="match status" value="1"/>
</dbReference>
<dbReference type="EMBL" id="LRBV02000004">
    <property type="status" value="NOT_ANNOTATED_CDS"/>
    <property type="molecule type" value="Genomic_DNA"/>
</dbReference>
<reference evidence="2" key="2">
    <citation type="submission" date="2021-01" db="UniProtKB">
        <authorList>
            <consortium name="EnsemblPlants"/>
        </authorList>
    </citation>
    <scope>IDENTIFICATION</scope>
</reference>
<dbReference type="InterPro" id="IPR013187">
    <property type="entry name" value="F-box-assoc_dom_typ3"/>
</dbReference>
<evidence type="ECO:0000259" key="1">
    <source>
        <dbReference type="PROSITE" id="PS50181"/>
    </source>
</evidence>
<dbReference type="PROSITE" id="PS50181">
    <property type="entry name" value="FBOX"/>
    <property type="match status" value="1"/>
</dbReference>
<protein>
    <recommendedName>
        <fullName evidence="1">F-box domain-containing protein</fullName>
    </recommendedName>
</protein>
<dbReference type="NCBIfam" id="TIGR01640">
    <property type="entry name" value="F_box_assoc_1"/>
    <property type="match status" value="1"/>
</dbReference>
<feature type="domain" description="F-box" evidence="1">
    <location>
        <begin position="1"/>
        <end position="27"/>
    </location>
</feature>
<dbReference type="SUPFAM" id="SSF81383">
    <property type="entry name" value="F-box domain"/>
    <property type="match status" value="1"/>
</dbReference>
<dbReference type="InterPro" id="IPR050796">
    <property type="entry name" value="SCF_F-box_component"/>
</dbReference>
<accession>A0A7N2LCN9</accession>
<dbReference type="EnsemblPlants" id="QL04p019132:mrna">
    <property type="protein sequence ID" value="QL04p019132:mrna"/>
    <property type="gene ID" value="QL04p019132"/>
</dbReference>
<dbReference type="Pfam" id="PF08268">
    <property type="entry name" value="FBA_3"/>
    <property type="match status" value="1"/>
</dbReference>
<proteinExistence type="predicted"/>
<dbReference type="CDD" id="cd09917">
    <property type="entry name" value="F-box_SF"/>
    <property type="match status" value="1"/>
</dbReference>
<evidence type="ECO:0000313" key="2">
    <source>
        <dbReference type="EnsemblPlants" id="QL04p019132:mrna"/>
    </source>
</evidence>
<dbReference type="PANTHER" id="PTHR31672">
    <property type="entry name" value="BNACNNG10540D PROTEIN"/>
    <property type="match status" value="1"/>
</dbReference>
<reference evidence="2 3" key="1">
    <citation type="journal article" date="2016" name="G3 (Bethesda)">
        <title>First Draft Assembly and Annotation of the Genome of a California Endemic Oak Quercus lobata Nee (Fagaceae).</title>
        <authorList>
            <person name="Sork V.L."/>
            <person name="Fitz-Gibbon S.T."/>
            <person name="Puiu D."/>
            <person name="Crepeau M."/>
            <person name="Gugger P.F."/>
            <person name="Sherman R."/>
            <person name="Stevens K."/>
            <person name="Langley C.H."/>
            <person name="Pellegrini M."/>
            <person name="Salzberg S.L."/>
        </authorList>
    </citation>
    <scope>NUCLEOTIDE SEQUENCE [LARGE SCALE GENOMIC DNA]</scope>
    <source>
        <strain evidence="2 3">cv. SW786</strain>
    </source>
</reference>
<dbReference type="AlphaFoldDB" id="A0A7N2LCN9"/>
<organism evidence="2 3">
    <name type="scientific">Quercus lobata</name>
    <name type="common">Valley oak</name>
    <dbReference type="NCBI Taxonomy" id="97700"/>
    <lineage>
        <taxon>Eukaryota</taxon>
        <taxon>Viridiplantae</taxon>
        <taxon>Streptophyta</taxon>
        <taxon>Embryophyta</taxon>
        <taxon>Tracheophyta</taxon>
        <taxon>Spermatophyta</taxon>
        <taxon>Magnoliopsida</taxon>
        <taxon>eudicotyledons</taxon>
        <taxon>Gunneridae</taxon>
        <taxon>Pentapetalae</taxon>
        <taxon>rosids</taxon>
        <taxon>fabids</taxon>
        <taxon>Fagales</taxon>
        <taxon>Fagaceae</taxon>
        <taxon>Quercus</taxon>
    </lineage>
</organism>
<name>A0A7N2LCN9_QUELO</name>
<dbReference type="InterPro" id="IPR017451">
    <property type="entry name" value="F-box-assoc_interact_dom"/>
</dbReference>
<sequence length="385" mass="43580">MSDYLPDEVLLEILQRLSVKSLIQLSLYELDRFILWNPSIGKSITLPKPCIKTHDFGICYPAFGFDPRTNDYKVVRIVVQCVLMYKGPKQTLVEIYSLNEGSWRITSAGASYPLGISFNYWRRPAASLNGVVHFAANVKGSAFSPLVLSFDLGDEVFRMIPVPDSTFKEDDDVHTTVIAGSLTLLCHDPAMHTFNKHCSIWMMKEYGIVDSWTKLCTVDLNREIIRVLGLRKNGHIFVVAKLPCDWELSSYDLESQQVKKLGICGNPYFFHIDDYMENLVLLDKPNDAVSKRESTGFKSKEIWATILEIVERTLAGWNIDYTSLGGAVHFVVYDKDNRSCPLFLSFDLGDVVFRLISLPNGSFSWSNIKKDKGPSAGALKCWFDQ</sequence>
<dbReference type="FunCoup" id="A0A7N2LCN9">
    <property type="interactions" value="86"/>
</dbReference>
<dbReference type="InterPro" id="IPR001810">
    <property type="entry name" value="F-box_dom"/>
</dbReference>
<keyword evidence="3" id="KW-1185">Reference proteome</keyword>
<dbReference type="InterPro" id="IPR036047">
    <property type="entry name" value="F-box-like_dom_sf"/>
</dbReference>